<dbReference type="SUPFAM" id="SSF56235">
    <property type="entry name" value="N-terminal nucleophile aminohydrolases (Ntn hydrolases)"/>
    <property type="match status" value="1"/>
</dbReference>
<dbReference type="GO" id="GO:0008233">
    <property type="term" value="F:peptidase activity"/>
    <property type="evidence" value="ECO:0007669"/>
    <property type="project" value="UniProtKB-KW"/>
</dbReference>
<evidence type="ECO:0000256" key="14">
    <source>
        <dbReference type="SAM" id="MobiDB-lite"/>
    </source>
</evidence>
<dbReference type="FunFam" id="3.60.20.30:FF:000003">
    <property type="entry name" value="N(4)-(Beta-N-acetylglucosaminyl)-L-asparaginase isoform X1"/>
    <property type="match status" value="1"/>
</dbReference>
<evidence type="ECO:0000256" key="8">
    <source>
        <dbReference type="ARBA" id="ARBA00078726"/>
    </source>
</evidence>
<evidence type="ECO:0000256" key="15">
    <source>
        <dbReference type="SAM" id="SignalP"/>
    </source>
</evidence>
<protein>
    <recommendedName>
        <fullName evidence="7">N(4)-(beta-N-acetylglucosaminyl)-L-asparaginase</fullName>
        <ecNumber evidence="7">3.5.1.26</ecNumber>
    </recommendedName>
    <alternativeName>
        <fullName evidence="9">Aspartylglucosaminidase</fullName>
    </alternativeName>
    <alternativeName>
        <fullName evidence="8">Glycosylasparaginase</fullName>
    </alternativeName>
    <alternativeName>
        <fullName evidence="10">N4-(N-acetyl-beta-glucosaminyl)-L-asparagine amidase</fullName>
    </alternativeName>
</protein>
<evidence type="ECO:0000256" key="12">
    <source>
        <dbReference type="PIRSR" id="PIRSR600246-2"/>
    </source>
</evidence>
<comment type="similarity">
    <text evidence="1">Belongs to the Ntn-hydrolase family.</text>
</comment>
<evidence type="ECO:0000256" key="3">
    <source>
        <dbReference type="ARBA" id="ARBA00022801"/>
    </source>
</evidence>
<feature type="site" description="Cleavage; by autolysis" evidence="13">
    <location>
        <begin position="200"/>
        <end position="201"/>
    </location>
</feature>
<organism evidence="16 17">
    <name type="scientific">Mytilus galloprovincialis</name>
    <name type="common">Mediterranean mussel</name>
    <dbReference type="NCBI Taxonomy" id="29158"/>
    <lineage>
        <taxon>Eukaryota</taxon>
        <taxon>Metazoa</taxon>
        <taxon>Spiralia</taxon>
        <taxon>Lophotrochozoa</taxon>
        <taxon>Mollusca</taxon>
        <taxon>Bivalvia</taxon>
        <taxon>Autobranchia</taxon>
        <taxon>Pteriomorphia</taxon>
        <taxon>Mytilida</taxon>
        <taxon>Mytiloidea</taxon>
        <taxon>Mytilidae</taxon>
        <taxon>Mytilinae</taxon>
        <taxon>Mytilus</taxon>
    </lineage>
</organism>
<evidence type="ECO:0000256" key="7">
    <source>
        <dbReference type="ARBA" id="ARBA00066729"/>
    </source>
</evidence>
<evidence type="ECO:0000256" key="2">
    <source>
        <dbReference type="ARBA" id="ARBA00022670"/>
    </source>
</evidence>
<feature type="binding site" evidence="12">
    <location>
        <begin position="252"/>
        <end position="255"/>
    </location>
    <ligand>
        <name>substrate</name>
    </ligand>
</feature>
<feature type="chain" id="PRO_5032642754" description="N(4)-(beta-N-acetylglucosaminyl)-L-asparaginase" evidence="15">
    <location>
        <begin position="17"/>
        <end position="338"/>
    </location>
</feature>
<keyword evidence="17" id="KW-1185">Reference proteome</keyword>
<evidence type="ECO:0000313" key="17">
    <source>
        <dbReference type="Proteomes" id="UP000596742"/>
    </source>
</evidence>
<comment type="caution">
    <text evidence="16">The sequence shown here is derived from an EMBL/GenBank/DDBJ whole genome shotgun (WGS) entry which is preliminary data.</text>
</comment>
<dbReference type="PANTHER" id="PTHR10188:SF6">
    <property type="entry name" value="N(4)-(BETA-N-ACETYLGLUCOSAMINYL)-L-ASPARAGINASE"/>
    <property type="match status" value="1"/>
</dbReference>
<evidence type="ECO:0000256" key="1">
    <source>
        <dbReference type="ARBA" id="ARBA00010872"/>
    </source>
</evidence>
<dbReference type="CDD" id="cd04513">
    <property type="entry name" value="Glycosylasparaginase"/>
    <property type="match status" value="1"/>
</dbReference>
<dbReference type="GO" id="GO:0005764">
    <property type="term" value="C:lysosome"/>
    <property type="evidence" value="ECO:0007669"/>
    <property type="project" value="TreeGrafter"/>
</dbReference>
<evidence type="ECO:0000256" key="13">
    <source>
        <dbReference type="PIRSR" id="PIRSR600246-3"/>
    </source>
</evidence>
<dbReference type="InterPro" id="IPR029055">
    <property type="entry name" value="Ntn_hydrolases_N"/>
</dbReference>
<dbReference type="OrthoDB" id="188713at2759"/>
<dbReference type="AlphaFoldDB" id="A0A8B6FHZ0"/>
<keyword evidence="3 16" id="KW-0378">Hydrolase</keyword>
<dbReference type="Gene3D" id="3.60.20.30">
    <property type="entry name" value="(Glycosyl)asparaginase"/>
    <property type="match status" value="1"/>
</dbReference>
<feature type="active site" description="Nucleophile" evidence="11">
    <location>
        <position position="201"/>
    </location>
</feature>
<reference evidence="16" key="1">
    <citation type="submission" date="2018-11" db="EMBL/GenBank/DDBJ databases">
        <authorList>
            <person name="Alioto T."/>
            <person name="Alioto T."/>
        </authorList>
    </citation>
    <scope>NUCLEOTIDE SEQUENCE</scope>
</reference>
<comment type="function">
    <text evidence="6">Cleaves the GlcNAc-Asn bond which joins oligosaccharides to the peptide of asparagine-linked glycoproteins.</text>
</comment>
<keyword evidence="4" id="KW-0068">Autocatalytic cleavage</keyword>
<keyword evidence="15" id="KW-0732">Signal</keyword>
<evidence type="ECO:0000256" key="10">
    <source>
        <dbReference type="ARBA" id="ARBA00080645"/>
    </source>
</evidence>
<sequence length="338" mass="36136">MISVIVTFSLIINVSSQNLPIIINTWFVSNATYAAWEELTAHGGSAVDAVVAGCSQCEASQCRGTVGFGGDPDENGETTLDAMIMDGKTMDVGAVAALRLVKPAIAVARAVMDYTEHTLLVGDQASLFAKDMGFTIETLTTNKSHIEWKNWINNKCQPNFRKNVIPDHTTSCGPYKPKKKLEKQHPNSRSNFGISPYNHDTIGMIAIDKNGNISAGTSTNGLSHKVPGRVGDSPLMGAGSYAMNGAGGAACTGDGDIMMRFLPSFQAVMLMKSGMEPSLALKEAMAPIIQYYPSFFGAMIAVSSNGTFAAVCHGYKTFPFCVVNPSFHEVKVLKVQCT</sequence>
<evidence type="ECO:0000256" key="4">
    <source>
        <dbReference type="ARBA" id="ARBA00022813"/>
    </source>
</evidence>
<proteinExistence type="inferred from homology"/>
<accession>A0A8B6FHZ0</accession>
<dbReference type="Proteomes" id="UP000596742">
    <property type="component" value="Unassembled WGS sequence"/>
</dbReference>
<gene>
    <name evidence="16" type="ORF">MGAL_10B046918</name>
</gene>
<dbReference type="EC" id="3.5.1.26" evidence="7"/>
<comment type="catalytic activity">
    <reaction evidence="5">
        <text>N(4)-(beta-N-acetyl-D-glucosaminyl)-L-asparagine + H2O = N-acetyl-beta-D-glucosaminylamine + L-aspartate + H(+)</text>
        <dbReference type="Rhea" id="RHEA:11544"/>
        <dbReference type="ChEBI" id="CHEBI:15377"/>
        <dbReference type="ChEBI" id="CHEBI:15378"/>
        <dbReference type="ChEBI" id="CHEBI:15947"/>
        <dbReference type="ChEBI" id="CHEBI:29991"/>
        <dbReference type="ChEBI" id="CHEBI:58080"/>
        <dbReference type="EC" id="3.5.1.26"/>
    </reaction>
</comment>
<evidence type="ECO:0000256" key="6">
    <source>
        <dbReference type="ARBA" id="ARBA00053295"/>
    </source>
</evidence>
<evidence type="ECO:0000256" key="5">
    <source>
        <dbReference type="ARBA" id="ARBA00050421"/>
    </source>
</evidence>
<feature type="region of interest" description="Disordered" evidence="14">
    <location>
        <begin position="168"/>
        <end position="192"/>
    </location>
</feature>
<feature type="signal peptide" evidence="15">
    <location>
        <begin position="1"/>
        <end position="16"/>
    </location>
</feature>
<evidence type="ECO:0000313" key="16">
    <source>
        <dbReference type="EMBL" id="VDI49121.1"/>
    </source>
</evidence>
<dbReference type="GO" id="GO:0003948">
    <property type="term" value="F:N4-(beta-N-acetylglucosaminyl)-L-asparaginase activity"/>
    <property type="evidence" value="ECO:0007669"/>
    <property type="project" value="UniProtKB-EC"/>
</dbReference>
<evidence type="ECO:0000256" key="9">
    <source>
        <dbReference type="ARBA" id="ARBA00079301"/>
    </source>
</evidence>
<feature type="binding site" evidence="12">
    <location>
        <begin position="229"/>
        <end position="232"/>
    </location>
    <ligand>
        <name>substrate</name>
    </ligand>
</feature>
<dbReference type="Pfam" id="PF01112">
    <property type="entry name" value="Asparaginase_2"/>
    <property type="match status" value="1"/>
</dbReference>
<dbReference type="PANTHER" id="PTHR10188">
    <property type="entry name" value="L-ASPARAGINASE"/>
    <property type="match status" value="1"/>
</dbReference>
<dbReference type="EMBL" id="UYJE01006793">
    <property type="protein sequence ID" value="VDI49121.1"/>
    <property type="molecule type" value="Genomic_DNA"/>
</dbReference>
<name>A0A8B6FHZ0_MYTGA</name>
<evidence type="ECO:0000256" key="11">
    <source>
        <dbReference type="PIRSR" id="PIRSR600246-1"/>
    </source>
</evidence>
<keyword evidence="2" id="KW-0645">Protease</keyword>
<dbReference type="GO" id="GO:0006508">
    <property type="term" value="P:proteolysis"/>
    <property type="evidence" value="ECO:0007669"/>
    <property type="project" value="UniProtKB-KW"/>
</dbReference>
<dbReference type="InterPro" id="IPR000246">
    <property type="entry name" value="Peptidase_T2"/>
</dbReference>